<dbReference type="GO" id="GO:0044874">
    <property type="term" value="P:lipoprotein localization to outer membrane"/>
    <property type="evidence" value="ECO:0007669"/>
    <property type="project" value="TreeGrafter"/>
</dbReference>
<feature type="domain" description="MacB-like periplasmic core" evidence="9">
    <location>
        <begin position="19"/>
        <end position="248"/>
    </location>
</feature>
<dbReference type="GO" id="GO:0098797">
    <property type="term" value="C:plasma membrane protein complex"/>
    <property type="evidence" value="ECO:0007669"/>
    <property type="project" value="TreeGrafter"/>
</dbReference>
<dbReference type="PANTHER" id="PTHR30489">
    <property type="entry name" value="LIPOPROTEIN-RELEASING SYSTEM TRANSMEMBRANE PROTEIN LOLE"/>
    <property type="match status" value="1"/>
</dbReference>
<dbReference type="Pfam" id="PF12704">
    <property type="entry name" value="MacB_PCD"/>
    <property type="match status" value="1"/>
</dbReference>
<dbReference type="PANTHER" id="PTHR30489:SF0">
    <property type="entry name" value="LIPOPROTEIN-RELEASING SYSTEM TRANSMEMBRANE PROTEIN LOLE"/>
    <property type="match status" value="1"/>
</dbReference>
<feature type="transmembrane region" description="Helical" evidence="7">
    <location>
        <begin position="277"/>
        <end position="296"/>
    </location>
</feature>
<keyword evidence="5 7" id="KW-1133">Transmembrane helix</keyword>
<dbReference type="OrthoDB" id="9770036at2"/>
<evidence type="ECO:0000259" key="9">
    <source>
        <dbReference type="Pfam" id="PF12704"/>
    </source>
</evidence>
<evidence type="ECO:0000256" key="7">
    <source>
        <dbReference type="SAM" id="Phobius"/>
    </source>
</evidence>
<dbReference type="AlphaFoldDB" id="A0A3P3DNR2"/>
<evidence type="ECO:0000313" key="11">
    <source>
        <dbReference type="Proteomes" id="UP000282125"/>
    </source>
</evidence>
<proteinExistence type="inferred from homology"/>
<keyword evidence="6 7" id="KW-0472">Membrane</keyword>
<evidence type="ECO:0000259" key="8">
    <source>
        <dbReference type="Pfam" id="PF02687"/>
    </source>
</evidence>
<feature type="domain" description="ABC3 transporter permease C-terminal" evidence="8">
    <location>
        <begin position="280"/>
        <end position="395"/>
    </location>
</feature>
<keyword evidence="11" id="KW-1185">Reference proteome</keyword>
<gene>
    <name evidence="10" type="ORF">EG244_08135</name>
</gene>
<comment type="similarity">
    <text evidence="2">Belongs to the ABC-4 integral membrane protein family. LolC/E subfamily.</text>
</comment>
<sequence length="401" mass="41850">MLYAAKLAWRYLASSRGQTALLIAGVALGVFFFVFISALIGGLGQYLVQRTVGEISHVTLTPPPAEATLLPGLQSTALMVAQAETGQRDLLAGAEALIPVLDATPGVKGVSPQITGNGILMRGQARAAVSVTGIEPQRVSDIANFGARLQEGNAILGSNRVLIGQALADDLKVGVGQILRLQSDRGQERALQITGIFALGVESIDRRSIFISQATARTLFAIPQGISRIEVSLEDLSQADAMAERLSALTGYKAESWTSGNAQLLDGLKAQERSGDMIKGFSLVTIVIGVASAMLVNTYRRSSEIGIMRATGARRGFVLTVFVLQGALVGICGGALGAGLGFALLSHIPPPEIGVTPVLPVDYRQGAYGMALLLTTIGAVLASLLPARTASRIDPVKVIGQ</sequence>
<dbReference type="InterPro" id="IPR003838">
    <property type="entry name" value="ABC3_permease_C"/>
</dbReference>
<evidence type="ECO:0000256" key="5">
    <source>
        <dbReference type="ARBA" id="ARBA00022989"/>
    </source>
</evidence>
<evidence type="ECO:0000256" key="3">
    <source>
        <dbReference type="ARBA" id="ARBA00022475"/>
    </source>
</evidence>
<feature type="transmembrane region" description="Helical" evidence="7">
    <location>
        <begin position="317"/>
        <end position="345"/>
    </location>
</feature>
<feature type="transmembrane region" description="Helical" evidence="7">
    <location>
        <begin position="365"/>
        <end position="387"/>
    </location>
</feature>
<organism evidence="10 11">
    <name type="scientific">Falsigemmobacter faecalis</name>
    <dbReference type="NCBI Taxonomy" id="2488730"/>
    <lineage>
        <taxon>Bacteria</taxon>
        <taxon>Pseudomonadati</taxon>
        <taxon>Pseudomonadota</taxon>
        <taxon>Alphaproteobacteria</taxon>
        <taxon>Rhodobacterales</taxon>
        <taxon>Paracoccaceae</taxon>
        <taxon>Falsigemmobacter</taxon>
    </lineage>
</organism>
<dbReference type="Pfam" id="PF02687">
    <property type="entry name" value="FtsX"/>
    <property type="match status" value="1"/>
</dbReference>
<name>A0A3P3DNR2_9RHOB</name>
<evidence type="ECO:0000256" key="6">
    <source>
        <dbReference type="ARBA" id="ARBA00023136"/>
    </source>
</evidence>
<evidence type="ECO:0000313" key="10">
    <source>
        <dbReference type="EMBL" id="RRH75879.1"/>
    </source>
</evidence>
<keyword evidence="3" id="KW-1003">Cell membrane</keyword>
<evidence type="ECO:0000256" key="2">
    <source>
        <dbReference type="ARBA" id="ARBA00005236"/>
    </source>
</evidence>
<feature type="transmembrane region" description="Helical" evidence="7">
    <location>
        <begin position="21"/>
        <end position="48"/>
    </location>
</feature>
<evidence type="ECO:0000256" key="4">
    <source>
        <dbReference type="ARBA" id="ARBA00022692"/>
    </source>
</evidence>
<accession>A0A3P3DNR2</accession>
<dbReference type="Proteomes" id="UP000282125">
    <property type="component" value="Unassembled WGS sequence"/>
</dbReference>
<dbReference type="InterPro" id="IPR051447">
    <property type="entry name" value="Lipoprotein-release_system"/>
</dbReference>
<dbReference type="InterPro" id="IPR025857">
    <property type="entry name" value="MacB_PCD"/>
</dbReference>
<comment type="caution">
    <text evidence="10">The sequence shown here is derived from an EMBL/GenBank/DDBJ whole genome shotgun (WGS) entry which is preliminary data.</text>
</comment>
<protein>
    <submittedName>
        <fullName evidence="10">ABC transporter permease</fullName>
    </submittedName>
</protein>
<evidence type="ECO:0000256" key="1">
    <source>
        <dbReference type="ARBA" id="ARBA00004651"/>
    </source>
</evidence>
<dbReference type="RefSeq" id="WP_124964503.1">
    <property type="nucleotide sequence ID" value="NZ_RRAZ01000009.1"/>
</dbReference>
<keyword evidence="4 7" id="KW-0812">Transmembrane</keyword>
<dbReference type="EMBL" id="RRAZ01000009">
    <property type="protein sequence ID" value="RRH75879.1"/>
    <property type="molecule type" value="Genomic_DNA"/>
</dbReference>
<comment type="subcellular location">
    <subcellularLocation>
        <location evidence="1">Cell membrane</location>
        <topology evidence="1">Multi-pass membrane protein</topology>
    </subcellularLocation>
</comment>
<reference evidence="10 11" key="1">
    <citation type="submission" date="2018-11" db="EMBL/GenBank/DDBJ databases">
        <title>Gemmobacter sp. nov., YIM 102744-1 draft genome.</title>
        <authorList>
            <person name="Li G."/>
            <person name="Jiang Y."/>
        </authorList>
    </citation>
    <scope>NUCLEOTIDE SEQUENCE [LARGE SCALE GENOMIC DNA]</scope>
    <source>
        <strain evidence="10 11">YIM 102744-1</strain>
    </source>
</reference>